<evidence type="ECO:0000256" key="2">
    <source>
        <dbReference type="ARBA" id="ARBA00008954"/>
    </source>
</evidence>
<keyword evidence="4 7" id="KW-0808">Transferase</keyword>
<sequence>MNHDFDPFTATVQESAPAPTTADYRALDAAHHLHPFSDMGALNRAGSRVIVKADGVYLWDSDGNRIIDGMAGLWCVNVGYGRQELAQAAYRQLRELPYYNTFFKTTHPPVIALSARLAALTPAPFKHFFYCNSGSEGNDTALRIVYRYWAAQGKASKKYVIARKNGYHGSTIAGATLGGMDSMHEQMPSKVEHIVHIDQPYFFGEAPAQLSPEAFGLERARQLEAKILELGPDNVAAFVAEPFQGAGGVIFPPSTYWPEIERICRRYDVLLVADEVIGGFGRTGKWFSHQHFGFEPDLLTLAKGLTSGYVPMGAVAVHERVAAPIVENGEFNHGHTYSGHPVAAAVAVANLTLLRDEGIVERVEHDTGPYFQSSLREAFGHHPRIGEVAGAGLVAGIQLAQSPRERTRFANGSDIALACRDRAFNGNLIMRASGDRLILSPPLVVSHAEIDEIVDKAKHAIDATLRQFGLL</sequence>
<dbReference type="AlphaFoldDB" id="A0A2N7W2L6"/>
<dbReference type="PROSITE" id="PS00600">
    <property type="entry name" value="AA_TRANSFER_CLASS_3"/>
    <property type="match status" value="1"/>
</dbReference>
<dbReference type="Gene3D" id="3.40.640.10">
    <property type="entry name" value="Type I PLP-dependent aspartate aminotransferase-like (Major domain)"/>
    <property type="match status" value="1"/>
</dbReference>
<dbReference type="GO" id="GO:0005829">
    <property type="term" value="C:cytosol"/>
    <property type="evidence" value="ECO:0007669"/>
    <property type="project" value="TreeGrafter"/>
</dbReference>
<evidence type="ECO:0000256" key="1">
    <source>
        <dbReference type="ARBA" id="ARBA00001933"/>
    </source>
</evidence>
<dbReference type="PIRSF" id="PIRSF000521">
    <property type="entry name" value="Transaminase_4ab_Lys_Orn"/>
    <property type="match status" value="1"/>
</dbReference>
<dbReference type="NCBIfam" id="NF005682">
    <property type="entry name" value="PRK07480.1"/>
    <property type="match status" value="1"/>
</dbReference>
<organism evidence="7 8">
    <name type="scientific">Trinickia dabaoshanensis</name>
    <dbReference type="NCBI Taxonomy" id="564714"/>
    <lineage>
        <taxon>Bacteria</taxon>
        <taxon>Pseudomonadati</taxon>
        <taxon>Pseudomonadota</taxon>
        <taxon>Betaproteobacteria</taxon>
        <taxon>Burkholderiales</taxon>
        <taxon>Burkholderiaceae</taxon>
        <taxon>Trinickia</taxon>
    </lineage>
</organism>
<evidence type="ECO:0000313" key="8">
    <source>
        <dbReference type="Proteomes" id="UP000235616"/>
    </source>
</evidence>
<gene>
    <name evidence="7" type="ORF">C0Z18_00130</name>
</gene>
<dbReference type="CDD" id="cd00610">
    <property type="entry name" value="OAT_like"/>
    <property type="match status" value="1"/>
</dbReference>
<name>A0A2N7W2L6_9BURK</name>
<comment type="cofactor">
    <cofactor evidence="1">
        <name>pyridoxal 5'-phosphate</name>
        <dbReference type="ChEBI" id="CHEBI:597326"/>
    </cofactor>
</comment>
<proteinExistence type="inferred from homology"/>
<dbReference type="Proteomes" id="UP000235616">
    <property type="component" value="Unassembled WGS sequence"/>
</dbReference>
<evidence type="ECO:0000256" key="5">
    <source>
        <dbReference type="ARBA" id="ARBA00022898"/>
    </source>
</evidence>
<keyword evidence="8" id="KW-1185">Reference proteome</keyword>
<dbReference type="InterPro" id="IPR049704">
    <property type="entry name" value="Aminotrans_3_PPA_site"/>
</dbReference>
<dbReference type="RefSeq" id="WP_102643346.1">
    <property type="nucleotide sequence ID" value="NZ_PNYA01000001.1"/>
</dbReference>
<dbReference type="PANTHER" id="PTHR43094:SF1">
    <property type="entry name" value="AMINOTRANSFERASE CLASS-III"/>
    <property type="match status" value="1"/>
</dbReference>
<dbReference type="InterPro" id="IPR015421">
    <property type="entry name" value="PyrdxlP-dep_Trfase_major"/>
</dbReference>
<dbReference type="InterPro" id="IPR015422">
    <property type="entry name" value="PyrdxlP-dep_Trfase_small"/>
</dbReference>
<dbReference type="GO" id="GO:0030170">
    <property type="term" value="F:pyridoxal phosphate binding"/>
    <property type="evidence" value="ECO:0007669"/>
    <property type="project" value="InterPro"/>
</dbReference>
<keyword evidence="5 6" id="KW-0663">Pyridoxal phosphate</keyword>
<reference evidence="7 8" key="1">
    <citation type="submission" date="2018-01" db="EMBL/GenBank/DDBJ databases">
        <title>Whole genome analyses suggest that Burkholderia sensu lato contains two further novel genera in the rhizoxinica-symbiotica group Mycetohabitans gen. nov., and Trinickia gen. nov.: implications for the evolution of diazotrophy and nodulation in the Burkholderiaceae.</title>
        <authorList>
            <person name="Estrada-de los Santos P."/>
            <person name="Palmer M."/>
            <person name="Chavez-Ramirez B."/>
            <person name="Beukes C."/>
            <person name="Steenkamp E.T."/>
            <person name="Hirsch A.M."/>
            <person name="Manyaka P."/>
            <person name="Maluk M."/>
            <person name="Lafos M."/>
            <person name="Crook M."/>
            <person name="Gross E."/>
            <person name="Simon M.F."/>
            <person name="Bueno dos Reis Junior F."/>
            <person name="Poole P.S."/>
            <person name="Venter S.N."/>
            <person name="James E.K."/>
        </authorList>
    </citation>
    <scope>NUCLEOTIDE SEQUENCE [LARGE SCALE GENOMIC DNA]</scope>
    <source>
        <strain evidence="7 8">GIMN1.004</strain>
    </source>
</reference>
<dbReference type="EMBL" id="PNYA01000001">
    <property type="protein sequence ID" value="PMS23636.1"/>
    <property type="molecule type" value="Genomic_DNA"/>
</dbReference>
<evidence type="ECO:0000256" key="6">
    <source>
        <dbReference type="RuleBase" id="RU003560"/>
    </source>
</evidence>
<evidence type="ECO:0000256" key="3">
    <source>
        <dbReference type="ARBA" id="ARBA00022576"/>
    </source>
</evidence>
<dbReference type="InterPro" id="IPR005814">
    <property type="entry name" value="Aminotrans_3"/>
</dbReference>
<dbReference type="SUPFAM" id="SSF53383">
    <property type="entry name" value="PLP-dependent transferases"/>
    <property type="match status" value="1"/>
</dbReference>
<evidence type="ECO:0000256" key="4">
    <source>
        <dbReference type="ARBA" id="ARBA00022679"/>
    </source>
</evidence>
<dbReference type="Pfam" id="PF00202">
    <property type="entry name" value="Aminotran_3"/>
    <property type="match status" value="1"/>
</dbReference>
<comment type="similarity">
    <text evidence="2 6">Belongs to the class-III pyridoxal-phosphate-dependent aminotransferase family.</text>
</comment>
<accession>A0A2N7W2L6</accession>
<dbReference type="PANTHER" id="PTHR43094">
    <property type="entry name" value="AMINOTRANSFERASE"/>
    <property type="match status" value="1"/>
</dbReference>
<dbReference type="InterPro" id="IPR015424">
    <property type="entry name" value="PyrdxlP-dep_Trfase"/>
</dbReference>
<protein>
    <submittedName>
        <fullName evidence="7">Aspartate aminotransferase family protein</fullName>
    </submittedName>
</protein>
<comment type="caution">
    <text evidence="7">The sequence shown here is derived from an EMBL/GenBank/DDBJ whole genome shotgun (WGS) entry which is preliminary data.</text>
</comment>
<dbReference type="OrthoDB" id="3398487at2"/>
<dbReference type="Gene3D" id="3.90.1150.10">
    <property type="entry name" value="Aspartate Aminotransferase, domain 1"/>
    <property type="match status" value="1"/>
</dbReference>
<dbReference type="FunFam" id="3.40.640.10:FF:000014">
    <property type="entry name" value="Adenosylmethionine-8-amino-7-oxononanoate aminotransferase, probable"/>
    <property type="match status" value="1"/>
</dbReference>
<keyword evidence="3 7" id="KW-0032">Aminotransferase</keyword>
<evidence type="ECO:0000313" key="7">
    <source>
        <dbReference type="EMBL" id="PMS23636.1"/>
    </source>
</evidence>
<dbReference type="GO" id="GO:0008483">
    <property type="term" value="F:transaminase activity"/>
    <property type="evidence" value="ECO:0007669"/>
    <property type="project" value="UniProtKB-KW"/>
</dbReference>